<reference evidence="3" key="1">
    <citation type="submission" date="2013-08" db="EMBL/GenBank/DDBJ databases">
        <authorList>
            <person name="Mendez C."/>
            <person name="Richter M."/>
            <person name="Ferrer M."/>
            <person name="Sanchez J."/>
        </authorList>
    </citation>
    <scope>NUCLEOTIDE SEQUENCE</scope>
</reference>
<dbReference type="Gene3D" id="3.40.50.300">
    <property type="entry name" value="P-loop containing nucleotide triphosphate hydrolases"/>
    <property type="match status" value="1"/>
</dbReference>
<dbReference type="SUPFAM" id="SSF52540">
    <property type="entry name" value="P-loop containing nucleoside triphosphate hydrolases"/>
    <property type="match status" value="1"/>
</dbReference>
<dbReference type="InterPro" id="IPR050093">
    <property type="entry name" value="ABC_SmlMolc_Importer"/>
</dbReference>
<dbReference type="Pfam" id="PF00005">
    <property type="entry name" value="ABC_tran"/>
    <property type="match status" value="1"/>
</dbReference>
<dbReference type="InterPro" id="IPR003439">
    <property type="entry name" value="ABC_transporter-like_ATP-bd"/>
</dbReference>
<dbReference type="InterPro" id="IPR027417">
    <property type="entry name" value="P-loop_NTPase"/>
</dbReference>
<dbReference type="PANTHER" id="PTHR42781">
    <property type="entry name" value="SPERMIDINE/PUTRESCINE IMPORT ATP-BINDING PROTEIN POTA"/>
    <property type="match status" value="1"/>
</dbReference>
<dbReference type="GO" id="GO:0016887">
    <property type="term" value="F:ATP hydrolysis activity"/>
    <property type="evidence" value="ECO:0007669"/>
    <property type="project" value="InterPro"/>
</dbReference>
<evidence type="ECO:0000313" key="3">
    <source>
        <dbReference type="EMBL" id="EQD28060.1"/>
    </source>
</evidence>
<feature type="domain" description="ABC transporter" evidence="2">
    <location>
        <begin position="28"/>
        <end position="97"/>
    </location>
</feature>
<reference evidence="3" key="2">
    <citation type="journal article" date="2014" name="ISME J.">
        <title>Microbial stratification in low pH oxic and suboxic macroscopic growths along an acid mine drainage.</title>
        <authorList>
            <person name="Mendez-Garcia C."/>
            <person name="Mesa V."/>
            <person name="Sprenger R.R."/>
            <person name="Richter M."/>
            <person name="Diez M.S."/>
            <person name="Solano J."/>
            <person name="Bargiela R."/>
            <person name="Golyshina O.V."/>
            <person name="Manteca A."/>
            <person name="Ramos J.L."/>
            <person name="Gallego J.R."/>
            <person name="Llorente I."/>
            <person name="Martins Dos Santos V.A."/>
            <person name="Jensen O.N."/>
            <person name="Pelaez A.I."/>
            <person name="Sanchez J."/>
            <person name="Ferrer M."/>
        </authorList>
    </citation>
    <scope>NUCLEOTIDE SEQUENCE</scope>
</reference>
<evidence type="ECO:0000259" key="2">
    <source>
        <dbReference type="Pfam" id="PF00005"/>
    </source>
</evidence>
<evidence type="ECO:0000256" key="1">
    <source>
        <dbReference type="ARBA" id="ARBA00022448"/>
    </source>
</evidence>
<comment type="caution">
    <text evidence="3">The sequence shown here is derived from an EMBL/GenBank/DDBJ whole genome shotgun (WGS) entry which is preliminary data.</text>
</comment>
<keyword evidence="1" id="KW-0813">Transport</keyword>
<organism evidence="3">
    <name type="scientific">mine drainage metagenome</name>
    <dbReference type="NCBI Taxonomy" id="410659"/>
    <lineage>
        <taxon>unclassified sequences</taxon>
        <taxon>metagenomes</taxon>
        <taxon>ecological metagenomes</taxon>
    </lineage>
</organism>
<accession>T0ZE14</accession>
<sequence>MLFKSGVIDSLAFVEISNLSRNYGDFALSDISLEIEKGQILTLMGESGSGKTSILRNVSGLDFPDSGKILIDGKEVTRVQTGKRNIGMIFQDLATFSTI</sequence>
<name>T0ZE14_9ZZZZ</name>
<proteinExistence type="predicted"/>
<dbReference type="EMBL" id="AUZX01015797">
    <property type="protein sequence ID" value="EQD28060.1"/>
    <property type="molecule type" value="Genomic_DNA"/>
</dbReference>
<dbReference type="GO" id="GO:0005524">
    <property type="term" value="F:ATP binding"/>
    <property type="evidence" value="ECO:0007669"/>
    <property type="project" value="InterPro"/>
</dbReference>
<dbReference type="AlphaFoldDB" id="T0ZE14"/>
<protein>
    <submittedName>
        <fullName evidence="3">ABC transporter-like domain protein</fullName>
    </submittedName>
</protein>
<dbReference type="PANTHER" id="PTHR42781:SF4">
    <property type="entry name" value="SPERMIDINE_PUTRESCINE IMPORT ATP-BINDING PROTEIN POTA"/>
    <property type="match status" value="1"/>
</dbReference>
<gene>
    <name evidence="3" type="ORF">B1A_21371</name>
</gene>